<dbReference type="STRING" id="7370.A0A1I8N324"/>
<evidence type="ECO:0000256" key="3">
    <source>
        <dbReference type="ARBA" id="ARBA00012377"/>
    </source>
</evidence>
<evidence type="ECO:0000256" key="5">
    <source>
        <dbReference type="ARBA" id="ARBA00022801"/>
    </source>
</evidence>
<keyword evidence="6" id="KW-0511">Multifunctional enzyme</keyword>
<dbReference type="InterPro" id="IPR011146">
    <property type="entry name" value="HIT-like"/>
</dbReference>
<dbReference type="PROSITE" id="PS51084">
    <property type="entry name" value="HIT_2"/>
    <property type="match status" value="1"/>
</dbReference>
<dbReference type="FunFam" id="3.30.428.10:FF:000011">
    <property type="entry name" value="Fragile histidine triad"/>
    <property type="match status" value="1"/>
</dbReference>
<protein>
    <recommendedName>
        <fullName evidence="10">Nitrilase and fragile histidine triad fusion protein NitFhit</fullName>
        <ecNumber evidence="3">3.6.1.29</ecNumber>
    </recommendedName>
</protein>
<name>A0A1I8N324_MUSDO</name>
<dbReference type="InterPro" id="IPR036265">
    <property type="entry name" value="HIT-like_sf"/>
</dbReference>
<dbReference type="SUPFAM" id="SSF56317">
    <property type="entry name" value="Carbon-nitrogen hydrolase"/>
    <property type="match status" value="1"/>
</dbReference>
<evidence type="ECO:0000313" key="17">
    <source>
        <dbReference type="EnsemblMetazoa" id="MDOA011010-PA"/>
    </source>
</evidence>
<comment type="similarity">
    <text evidence="9">In the N-terminal section; belongs to the UPF0012 family.</text>
</comment>
<dbReference type="PROSITE" id="PS50263">
    <property type="entry name" value="CN_HYDROLASE"/>
    <property type="match status" value="1"/>
</dbReference>
<dbReference type="Gene3D" id="3.60.110.10">
    <property type="entry name" value="Carbon-nitrogen hydrolase"/>
    <property type="match status" value="1"/>
</dbReference>
<dbReference type="SUPFAM" id="SSF54197">
    <property type="entry name" value="HIT-like"/>
    <property type="match status" value="1"/>
</dbReference>
<comment type="subunit">
    <text evidence="2">Homotetramer.</text>
</comment>
<feature type="domain" description="HIT" evidence="16">
    <location>
        <begin position="343"/>
        <end position="448"/>
    </location>
</feature>
<comment type="catalytic activity">
    <reaction evidence="7">
        <text>P(1),P(3)-bis(5'-adenosyl) triphosphate + H2O = AMP + ADP + 2 H(+)</text>
        <dbReference type="Rhea" id="RHEA:13893"/>
        <dbReference type="ChEBI" id="CHEBI:15377"/>
        <dbReference type="ChEBI" id="CHEBI:15378"/>
        <dbReference type="ChEBI" id="CHEBI:58529"/>
        <dbReference type="ChEBI" id="CHEBI:456215"/>
        <dbReference type="ChEBI" id="CHEBI:456216"/>
        <dbReference type="EC" id="3.6.1.29"/>
    </reaction>
</comment>
<evidence type="ECO:0000256" key="4">
    <source>
        <dbReference type="ARBA" id="ARBA00022741"/>
    </source>
</evidence>
<evidence type="ECO:0000259" key="16">
    <source>
        <dbReference type="PROSITE" id="PS51084"/>
    </source>
</evidence>
<accession>A0A1I8N324</accession>
<dbReference type="InterPro" id="IPR045254">
    <property type="entry name" value="Nit1/2_C-N_Hydrolase"/>
</dbReference>
<feature type="domain" description="CN hydrolase" evidence="15">
    <location>
        <begin position="51"/>
        <end position="305"/>
    </location>
</feature>
<keyword evidence="5" id="KW-0378">Hydrolase</keyword>
<evidence type="ECO:0000256" key="2">
    <source>
        <dbReference type="ARBA" id="ARBA00011881"/>
    </source>
</evidence>
<feature type="binding site" evidence="12">
    <location>
        <position position="437"/>
    </location>
    <ligand>
        <name>substrate</name>
    </ligand>
</feature>
<dbReference type="VEuPathDB" id="VectorBase:MDOMA2_019191"/>
<dbReference type="CDD" id="cd01275">
    <property type="entry name" value="FHIT"/>
    <property type="match status" value="1"/>
</dbReference>
<dbReference type="InterPro" id="IPR039383">
    <property type="entry name" value="FHIT"/>
</dbReference>
<dbReference type="OrthoDB" id="680339at2759"/>
<feature type="binding site" evidence="12">
    <location>
        <position position="366"/>
    </location>
    <ligand>
        <name>substrate</name>
    </ligand>
</feature>
<comment type="cofactor">
    <cofactor evidence="1">
        <name>Mn(2+)</name>
        <dbReference type="ChEBI" id="CHEBI:29035"/>
    </cofactor>
</comment>
<dbReference type="AlphaFoldDB" id="A0A1I8N324"/>
<dbReference type="GO" id="GO:0006139">
    <property type="term" value="P:nucleobase-containing compound metabolic process"/>
    <property type="evidence" value="ECO:0007669"/>
    <property type="project" value="TreeGrafter"/>
</dbReference>
<evidence type="ECO:0000256" key="7">
    <source>
        <dbReference type="ARBA" id="ARBA00047780"/>
    </source>
</evidence>
<dbReference type="EnsemblMetazoa" id="MDOA011010-RA">
    <property type="protein sequence ID" value="MDOA011010-PA"/>
    <property type="gene ID" value="MDOA011010"/>
</dbReference>
<dbReference type="CDD" id="cd07572">
    <property type="entry name" value="nit"/>
    <property type="match status" value="1"/>
</dbReference>
<evidence type="ECO:0000256" key="8">
    <source>
        <dbReference type="ARBA" id="ARBA00057461"/>
    </source>
</evidence>
<gene>
    <name evidence="17" type="primary">101894931</name>
</gene>
<dbReference type="GO" id="GO:0016811">
    <property type="term" value="F:hydrolase activity, acting on carbon-nitrogen (but not peptide) bonds, in linear amides"/>
    <property type="evidence" value="ECO:0007669"/>
    <property type="project" value="InterPro"/>
</dbReference>
<organism evidence="17">
    <name type="scientific">Musca domestica</name>
    <name type="common">House fly</name>
    <dbReference type="NCBI Taxonomy" id="7370"/>
    <lineage>
        <taxon>Eukaryota</taxon>
        <taxon>Metazoa</taxon>
        <taxon>Ecdysozoa</taxon>
        <taxon>Arthropoda</taxon>
        <taxon>Hexapoda</taxon>
        <taxon>Insecta</taxon>
        <taxon>Pterygota</taxon>
        <taxon>Neoptera</taxon>
        <taxon>Endopterygota</taxon>
        <taxon>Diptera</taxon>
        <taxon>Brachycera</taxon>
        <taxon>Muscomorpha</taxon>
        <taxon>Muscoidea</taxon>
        <taxon>Muscidae</taxon>
        <taxon>Musca</taxon>
    </lineage>
</organism>
<evidence type="ECO:0000256" key="14">
    <source>
        <dbReference type="PROSITE-ProRule" id="PRU00464"/>
    </source>
</evidence>
<dbReference type="PANTHER" id="PTHR23088">
    <property type="entry name" value="NITRILASE-RELATED"/>
    <property type="match status" value="1"/>
</dbReference>
<evidence type="ECO:0000256" key="1">
    <source>
        <dbReference type="ARBA" id="ARBA00001936"/>
    </source>
</evidence>
<dbReference type="eggNOG" id="KOG0807">
    <property type="taxonomic scope" value="Eukaryota"/>
</dbReference>
<evidence type="ECO:0000256" key="13">
    <source>
        <dbReference type="PIRSR" id="PIRSR639383-3"/>
    </source>
</evidence>
<dbReference type="InterPro" id="IPR036526">
    <property type="entry name" value="C-N_Hydrolase_sf"/>
</dbReference>
<dbReference type="InterPro" id="IPR019808">
    <property type="entry name" value="Histidine_triad_CS"/>
</dbReference>
<dbReference type="Pfam" id="PF01230">
    <property type="entry name" value="HIT"/>
    <property type="match status" value="1"/>
</dbReference>
<proteinExistence type="inferred from homology"/>
<evidence type="ECO:0000259" key="15">
    <source>
        <dbReference type="PROSITE" id="PS50263"/>
    </source>
</evidence>
<feature type="binding site" evidence="12">
    <location>
        <position position="422"/>
    </location>
    <ligand>
        <name>substrate</name>
    </ligand>
</feature>
<dbReference type="RefSeq" id="XP_005187821.2">
    <property type="nucleotide sequence ID" value="XM_005187764.4"/>
</dbReference>
<dbReference type="PROSITE" id="PS00892">
    <property type="entry name" value="HIT_1"/>
    <property type="match status" value="1"/>
</dbReference>
<keyword evidence="4" id="KW-0547">Nucleotide-binding</keyword>
<dbReference type="PANTHER" id="PTHR23088:SF27">
    <property type="entry name" value="DEAMINATED GLUTATHIONE AMIDASE"/>
    <property type="match status" value="1"/>
</dbReference>
<dbReference type="InterPro" id="IPR003010">
    <property type="entry name" value="C-N_Hydrolase"/>
</dbReference>
<reference evidence="17" key="1">
    <citation type="submission" date="2020-05" db="UniProtKB">
        <authorList>
            <consortium name="EnsemblMetazoa"/>
        </authorList>
    </citation>
    <scope>IDENTIFICATION</scope>
    <source>
        <strain evidence="17">Aabys</strain>
    </source>
</reference>
<feature type="active site" description="Tele-AMP-histidine intermediate" evidence="11">
    <location>
        <position position="435"/>
    </location>
</feature>
<sequence>MLIQRYSIDSLARVCHNYKYLVTTNILRLRKMSSSASAPPPTTSAPDAAKSIIAITQMRSTSDKGENIRQVEKLLQEAKKQCASFVFLPECCDFVGENRNQTLELAEPLTGPTLTKYQSLAKEYDVWLSLGGIHESVLDEYERKTDKIYNSHVVVNNKGELVKIYRKLHLFDVETPEYSFRESKVVKPGPKLIPPVDTPIGKVGLQICYDMRFAESSLILRKQGAEILTYPSAFSYPTGKAHWEILLRARAIENQCFVLAPAQIGYHNDKRRSWGHAMAVNPWGKILADLGDKDDLKVGIVEIDLATIEPIRASMPCFNHRRDDIYSLTAYGSGTTEPLEDRTFAKNVINKDTIFFETPYCFAFTNLCCVVEGHVLVSTKRSVPRLNALNSAEMSDLFNTVCRVQRMLESIYHTTAATVTVQDGADAGQTVPHVHFHVMPRRPGDFRHNDQIYVKLEDQVENKVPRSMEERIQEARKYRSVMKSLKL</sequence>
<dbReference type="Gene3D" id="3.30.428.10">
    <property type="entry name" value="HIT-like"/>
    <property type="match status" value="1"/>
</dbReference>
<dbReference type="VEuPathDB" id="VectorBase:MDOA011010"/>
<dbReference type="GO" id="GO:0000166">
    <property type="term" value="F:nucleotide binding"/>
    <property type="evidence" value="ECO:0007669"/>
    <property type="project" value="UniProtKB-KW"/>
</dbReference>
<dbReference type="eggNOG" id="KOG3379">
    <property type="taxonomic scope" value="Eukaryota"/>
</dbReference>
<evidence type="ECO:0000256" key="11">
    <source>
        <dbReference type="PIRSR" id="PIRSR639383-1"/>
    </source>
</evidence>
<dbReference type="FunFam" id="3.60.110.10:FF:000005">
    <property type="entry name" value="nitrilase homolog 1 isoform X1"/>
    <property type="match status" value="1"/>
</dbReference>
<evidence type="ECO:0000256" key="10">
    <source>
        <dbReference type="ARBA" id="ARBA00069577"/>
    </source>
</evidence>
<evidence type="ECO:0000256" key="12">
    <source>
        <dbReference type="PIRSR" id="PIRSR639383-2"/>
    </source>
</evidence>
<feature type="binding site" evidence="12">
    <location>
        <begin position="428"/>
        <end position="431"/>
    </location>
    <ligand>
        <name>substrate</name>
    </ligand>
</feature>
<dbReference type="KEGG" id="mde:101894931"/>
<evidence type="ECO:0000256" key="9">
    <source>
        <dbReference type="ARBA" id="ARBA00061127"/>
    </source>
</evidence>
<feature type="site" description="Important for induction of apoptosis" evidence="13">
    <location>
        <position position="453"/>
    </location>
</feature>
<comment type="function">
    <text evidence="8">Cleaves A-5'-PPP-5'A to yield AMP and ADP.</text>
</comment>
<feature type="short sequence motif" description="Histidine triad motif" evidence="14">
    <location>
        <begin position="433"/>
        <end position="437"/>
    </location>
</feature>
<evidence type="ECO:0000256" key="6">
    <source>
        <dbReference type="ARBA" id="ARBA00023268"/>
    </source>
</evidence>
<dbReference type="Pfam" id="PF00795">
    <property type="entry name" value="CN_hydrolase"/>
    <property type="match status" value="1"/>
</dbReference>
<dbReference type="EC" id="3.6.1.29" evidence="3"/>
<dbReference type="GO" id="GO:0047710">
    <property type="term" value="F:bis(5'-adenosyl)-triphosphatase activity"/>
    <property type="evidence" value="ECO:0007669"/>
    <property type="project" value="UniProtKB-EC"/>
</dbReference>